<proteinExistence type="predicted"/>
<feature type="compositionally biased region" description="Polar residues" evidence="2">
    <location>
        <begin position="1987"/>
        <end position="1996"/>
    </location>
</feature>
<keyword evidence="3" id="KW-1133">Transmembrane helix</keyword>
<comment type="caution">
    <text evidence="1">Lacks conserved residue(s) required for the propagation of feature annotation.</text>
</comment>
<feature type="region of interest" description="Disordered" evidence="2">
    <location>
        <begin position="1832"/>
        <end position="2113"/>
    </location>
</feature>
<evidence type="ECO:0000256" key="2">
    <source>
        <dbReference type="SAM" id="MobiDB-lite"/>
    </source>
</evidence>
<dbReference type="InterPro" id="IPR001590">
    <property type="entry name" value="Peptidase_M12B"/>
</dbReference>
<feature type="region of interest" description="Disordered" evidence="2">
    <location>
        <begin position="22"/>
        <end position="64"/>
    </location>
</feature>
<dbReference type="PANTHER" id="PTHR11905">
    <property type="entry name" value="ADAM A DISINTEGRIN AND METALLOPROTEASE DOMAIN"/>
    <property type="match status" value="1"/>
</dbReference>
<dbReference type="InterPro" id="IPR049043">
    <property type="entry name" value="WHD_RIOX1"/>
</dbReference>
<dbReference type="PROSITE" id="PS01186">
    <property type="entry name" value="EGF_2"/>
    <property type="match status" value="1"/>
</dbReference>
<feature type="compositionally biased region" description="Polar residues" evidence="2">
    <location>
        <begin position="1836"/>
        <end position="1852"/>
    </location>
</feature>
<dbReference type="Pfam" id="PF23106">
    <property type="entry name" value="EGF_Teneurin"/>
    <property type="match status" value="1"/>
</dbReference>
<accession>A0A915F070</accession>
<dbReference type="PROSITE" id="PS50215">
    <property type="entry name" value="ADAM_MEPRO"/>
    <property type="match status" value="1"/>
</dbReference>
<dbReference type="InterPro" id="IPR024079">
    <property type="entry name" value="MetalloPept_cat_dom_sf"/>
</dbReference>
<dbReference type="Gene3D" id="3.40.390.10">
    <property type="entry name" value="Collagenase (Catalytic Domain)"/>
    <property type="match status" value="1"/>
</dbReference>
<keyword evidence="3" id="KW-0812">Transmembrane</keyword>
<name>A0A915F070_9CEST</name>
<feature type="compositionally biased region" description="Low complexity" evidence="2">
    <location>
        <begin position="2156"/>
        <end position="2173"/>
    </location>
</feature>
<reference evidence="6" key="1">
    <citation type="submission" date="2022-11" db="UniProtKB">
        <authorList>
            <consortium name="WormBaseParasite"/>
        </authorList>
    </citation>
    <scope>IDENTIFICATION</scope>
</reference>
<feature type="region of interest" description="Disordered" evidence="2">
    <location>
        <begin position="567"/>
        <end position="588"/>
    </location>
</feature>
<dbReference type="SUPFAM" id="SSF55486">
    <property type="entry name" value="Metalloproteases ('zincins'), catalytic domain"/>
    <property type="match status" value="1"/>
</dbReference>
<protein>
    <submittedName>
        <fullName evidence="6">Peptidase M12B domain-containing protein</fullName>
    </submittedName>
</protein>
<feature type="compositionally biased region" description="Low complexity" evidence="2">
    <location>
        <begin position="1910"/>
        <end position="1955"/>
    </location>
</feature>
<feature type="region of interest" description="Disordered" evidence="2">
    <location>
        <begin position="2141"/>
        <end position="2178"/>
    </location>
</feature>
<dbReference type="Gene3D" id="2.60.120.650">
    <property type="entry name" value="Cupin"/>
    <property type="match status" value="1"/>
</dbReference>
<evidence type="ECO:0000313" key="6">
    <source>
        <dbReference type="WBParaSite" id="maker-E.canG7_contigs_7469-snap-gene-0.11-mRNA-1"/>
    </source>
</evidence>
<dbReference type="InterPro" id="IPR000742">
    <property type="entry name" value="EGF"/>
</dbReference>
<sequence>DAEQDSIYQDVVKAVKKTAEEMDVKPQLPAVTAKRKKRKRSRGKSAEQNEGEVEVKSEPEEGEHVSIPELVESEGEHAIDEPPILGDRAVNALALGETLMQILLGGGSFVNFLDNYYGLKPMHSSCGEVRRNFNCIFPVQMMDRLIAEEELFFEYDVEIIPSPREKSKPPKEGRAYRSIVWGQFGMGASIRILLPERFNTKLSAHLGFLQEVINGPLYSVVTFVNKQFVGPLFNPSSPSIYLPGDMFIIVMEGSLDIDVFSPKDGEMKSQQHELKGVFVSGDVVYIPYQFSHRAKLSGGKIPHAIALCIVNRAPVLVEECGQHLLKALHLEGPKNKERSLFRELLISTHNNPKNASDILYFDLNAEEEVELVLRKWLKGEDGVCTKEEAEAINQEASEMRQLFIEQSVAVKLNFTEEAGHATFFGPIWDDPNFIDAEGDEDAEAQIERLPNPRAEGCVKFDREMESETIIRLTRRSAIILLRRRKDDDDGFCIHHSLCNSRDARVENGTTCLRMSRKLLPIVEWLIAIYPEDIMVCDLPGDNRNDQMKAVNVLFDAGNLRLIMKQRKERVKKDEGQKEGQAEPDGSDDEVDVKLKCRSKIQCYGLFGSAVLVGMQDGWNMSYPTIFFVALILCCTPLILSITGQNTPESYLNSPSNHHSKLSSSFRIGCDCYSVPDCFTNCSDASLLLIGILERPSWTDQPVRSCPCARAYVFGSSTIKWTHQRRQRSWPRAQAVCMCVLPRTYVRGFALSGLLPQLQASSQFLQSLPTPFCITRPEQLRKRGPKFDTSTANKRSYYSQAQFHLTLLGHAEPVQIKIRKSSVFNGGEEYSTLFYRNRNGVVSEVEFTKSEDCFYTGEVESAPNASFVAVDTCSGLRGAIYYHNTTFVILPLPCPSCDPQTAPHIVLSWSSSPIAQNASMRTFWKPVDLMAMMQETVDQRLADLSSAVHTIWLEFIVDEKLLHQFSGKFTTTLRYVASMVNLVNLHFRDLPVQFHLLRTQIWNLGNRASIESSIKATLNNFQRYRSEQSFSDRIGQRRSRRDLDEGETNDPLSSPQGVFKQPGSRKADITMLLTDSAEIDFVEKVDHLAIPGSICTPRGTAIVRVNVTDFELQVATLVSKSIAEILGIHSILCPEICNENEVFSLGDISRLQLALLSGMSACLRSPNLQGREFLRPDTCGNGIIDRGEECEPYQQGLSIGLPHSTDSGFNKSLNSPSFGCCDSKTCLADVHAVCVEGGCCRGCRLAECPGDLYLENGIPCKGEKNNDFEEEALCYEGRCPTRSSHCKALWGLNARTADDYCYSTMNRNIDSACGKGVVCEEEDAMCGLLHCQNGSDEPLPVEARLLSFFNLRTQHEQQKIQCQYVASTHKFSYVPEGASCNEGRFCFQKRCIKPTAIVVHSKCPKGPFSDLWGVSDGSNDYIHPAVRRSLPTATATPINITCSGRGICTNGAFCLCPPGWHGPSCSQHQPSINPNASVTKPRVKVAYVSVYPDEDIASLIWMYIQAMDKNAEGLAEPGSVNTVYLISILAAVIACVFLCLCGIIFLYRRRNFNSRGLCFGAKSERCLSSPTNRLSPALFDSPLSKSSGTATATTTAANSMDSMCLCNRNSRPSGASLDDMELHYHTRRSSCSRRHRHTSSSSSSKNRNRRQKRGGGACSGDSLQTGANGTVESGPELGRNGEESVKDEGGNGVGKIKFGSMPSYREDKMKHAKDNATSTTISDTAGISTIIDAVVTTTSTTNNLFQQQQPALIDFSASWSLPPPPPPPFVVPAVCSVVASPNPIFAGSSSPWMSTPQTPLSTSTNINTTTTTCANVICTDVGGMEVRVMGAQPSRKVMTTSTISADETETPQVTVIRENSCRQPEKGILKNKHEGGGGVDMPDLPTSTNEEGGSKKQKHSLKRSGKKHCCSSPHFSGNTSSTSSSSTSTTGSQSPSASSTGSSSSSLSSVSSCSTSRATDDTNSTNFVASVMNSGEEEEGGVMDMVSDSGSTCSTALETGEEERKMGGRECRHKNHRQHRSQCKKKSSHRQHSHAHSHHHRHSHSHHRRSQRSSSTGGDTSATNTSTPPTTTTASTSSTSSPCHRRCHRRRRTGVSRRYRLSSEDAESSIGGQNHKVPTILCNAEQQTDEISLARAMGAIFPTPQKDLRSPSPLKDLQNSNSSNLQQQQQLSSDVIDEEDSEWEEVECTGGSDCEECRKNAAISSWNSSAVPPTPPSAGGLLSRQYKLPSPPPLSPAIVTSTPYYCTTQLSSQSEIDPYYQPPIDDTDSFVAGKPGLVSHRKYPGHAEEDDGLISSRGTQGGLALTSSLNAPSDCYMTRDSDGLTRKTSPAVPYISRHNYNGLDSDFSLSTSVKKSPTLGHTVDWLSSGNSSQIGGLSNHVSATVAATAHQWLDMAESDASSLPDASCDLVHLAQLSHAARMNPNLSDLARQQHKESSNSCGTSLRKHTRRIDFACALAHPVFTSLVYGILPEANPFMTWQLADRDPKGSPPCVVNKIN</sequence>
<feature type="compositionally biased region" description="Basic and acidic residues" evidence="2">
    <location>
        <begin position="570"/>
        <end position="580"/>
    </location>
</feature>
<feature type="compositionally biased region" description="Basic residues" evidence="2">
    <location>
        <begin position="33"/>
        <end position="43"/>
    </location>
</feature>
<feature type="compositionally biased region" description="Polar residues" evidence="2">
    <location>
        <begin position="1660"/>
        <end position="1670"/>
    </location>
</feature>
<feature type="compositionally biased region" description="Basic and acidic residues" evidence="2">
    <location>
        <begin position="1858"/>
        <end position="1874"/>
    </location>
</feature>
<dbReference type="Pfam" id="PF21233">
    <property type="entry name" value="WHD_RIOX1"/>
    <property type="match status" value="1"/>
</dbReference>
<dbReference type="SMART" id="SM00608">
    <property type="entry name" value="ACR"/>
    <property type="match status" value="1"/>
</dbReference>
<dbReference type="Gene3D" id="3.90.930.40">
    <property type="match status" value="1"/>
</dbReference>
<organism evidence="5 6">
    <name type="scientific">Echinococcus canadensis</name>
    <dbReference type="NCBI Taxonomy" id="519352"/>
    <lineage>
        <taxon>Eukaryota</taxon>
        <taxon>Metazoa</taxon>
        <taxon>Spiralia</taxon>
        <taxon>Lophotrochozoa</taxon>
        <taxon>Platyhelminthes</taxon>
        <taxon>Cestoda</taxon>
        <taxon>Eucestoda</taxon>
        <taxon>Cyclophyllidea</taxon>
        <taxon>Taeniidae</taxon>
        <taxon>Echinococcus</taxon>
        <taxon>Echinococcus canadensis group</taxon>
    </lineage>
</organism>
<feature type="compositionally biased region" description="Basic residues" evidence="2">
    <location>
        <begin position="1625"/>
        <end position="1637"/>
    </location>
</feature>
<feature type="compositionally biased region" description="Basic residues" evidence="2">
    <location>
        <begin position="1894"/>
        <end position="1908"/>
    </location>
</feature>
<dbReference type="Pfam" id="PF01421">
    <property type="entry name" value="Reprolysin"/>
    <property type="match status" value="1"/>
</dbReference>
<evidence type="ECO:0000256" key="1">
    <source>
        <dbReference type="PROSITE-ProRule" id="PRU00276"/>
    </source>
</evidence>
<dbReference type="PANTHER" id="PTHR11905:SF248">
    <property type="entry name" value="DISINTEGRIN AND METALLOPROTEINASE DOMAIN-CONTAINING PROTEIN UNC-71"/>
    <property type="match status" value="1"/>
</dbReference>
<keyword evidence="3" id="KW-0472">Membrane</keyword>
<keyword evidence="5" id="KW-1185">Reference proteome</keyword>
<feature type="compositionally biased region" description="Polar residues" evidence="2">
    <location>
        <begin position="1960"/>
        <end position="1972"/>
    </location>
</feature>
<evidence type="ECO:0000259" key="4">
    <source>
        <dbReference type="PROSITE" id="PS50215"/>
    </source>
</evidence>
<feature type="compositionally biased region" description="Basic residues" evidence="2">
    <location>
        <begin position="2010"/>
        <end position="2050"/>
    </location>
</feature>
<dbReference type="GO" id="GO:0006509">
    <property type="term" value="P:membrane protein ectodomain proteolysis"/>
    <property type="evidence" value="ECO:0007669"/>
    <property type="project" value="TreeGrafter"/>
</dbReference>
<feature type="compositionally biased region" description="Low complexity" evidence="2">
    <location>
        <begin position="2051"/>
        <end position="2081"/>
    </location>
</feature>
<dbReference type="CDD" id="cd00054">
    <property type="entry name" value="EGF_CA"/>
    <property type="match status" value="1"/>
</dbReference>
<feature type="region of interest" description="Disordered" evidence="2">
    <location>
        <begin position="1028"/>
        <end position="1061"/>
    </location>
</feature>
<dbReference type="InterPro" id="IPR006586">
    <property type="entry name" value="ADAM_Cys-rich"/>
</dbReference>
<feature type="compositionally biased region" description="Basic residues" evidence="2">
    <location>
        <begin position="2082"/>
        <end position="2099"/>
    </location>
</feature>
<feature type="domain" description="Peptidase M12B" evidence="4">
    <location>
        <begin position="948"/>
        <end position="1178"/>
    </location>
</feature>
<feature type="region of interest" description="Disordered" evidence="2">
    <location>
        <begin position="1625"/>
        <end position="1708"/>
    </location>
</feature>
<dbReference type="Proteomes" id="UP000887562">
    <property type="component" value="Unplaced"/>
</dbReference>
<dbReference type="PROSITE" id="PS00022">
    <property type="entry name" value="EGF_1"/>
    <property type="match status" value="1"/>
</dbReference>
<dbReference type="GO" id="GO:0004222">
    <property type="term" value="F:metalloendopeptidase activity"/>
    <property type="evidence" value="ECO:0007669"/>
    <property type="project" value="InterPro"/>
</dbReference>
<feature type="compositionally biased region" description="Basic and acidic residues" evidence="2">
    <location>
        <begin position="1678"/>
        <end position="1688"/>
    </location>
</feature>
<dbReference type="Pfam" id="PF08516">
    <property type="entry name" value="ADAM_CR"/>
    <property type="match status" value="1"/>
</dbReference>
<feature type="transmembrane region" description="Helical" evidence="3">
    <location>
        <begin position="1522"/>
        <end position="1546"/>
    </location>
</feature>
<dbReference type="WBParaSite" id="maker-E.canG7_contigs_7469-snap-gene-0.11-mRNA-1">
    <property type="protein sequence ID" value="maker-E.canG7_contigs_7469-snap-gene-0.11-mRNA-1"/>
    <property type="gene ID" value="EcG7_06224"/>
</dbReference>
<feature type="compositionally biased region" description="Basic and acidic residues" evidence="2">
    <location>
        <begin position="53"/>
        <end position="64"/>
    </location>
</feature>
<evidence type="ECO:0000313" key="5">
    <source>
        <dbReference type="Proteomes" id="UP000887562"/>
    </source>
</evidence>
<evidence type="ECO:0000256" key="3">
    <source>
        <dbReference type="SAM" id="Phobius"/>
    </source>
</evidence>